<dbReference type="InterPro" id="IPR016340">
    <property type="entry name" value="Ribosomal_mL60"/>
</dbReference>
<organism evidence="1 2">
    <name type="scientific">Hesseltinella vesiculosa</name>
    <dbReference type="NCBI Taxonomy" id="101127"/>
    <lineage>
        <taxon>Eukaryota</taxon>
        <taxon>Fungi</taxon>
        <taxon>Fungi incertae sedis</taxon>
        <taxon>Mucoromycota</taxon>
        <taxon>Mucoromycotina</taxon>
        <taxon>Mucoromycetes</taxon>
        <taxon>Mucorales</taxon>
        <taxon>Cunninghamellaceae</taxon>
        <taxon>Hesseltinella</taxon>
    </lineage>
</organism>
<sequence length="105" mass="11985">MFGPFRPSFVAQGGLLWKNPFRMSATRKANVRKRLRQVDDVIATIQASGVRCKALDQAAALPKESEMLPRDKYTVFSRYGLHHRKSLHKVPKFTKKTQRTSPPGF</sequence>
<reference evidence="1 2" key="1">
    <citation type="submission" date="2016-07" db="EMBL/GenBank/DDBJ databases">
        <title>Pervasive Adenine N6-methylation of Active Genes in Fungi.</title>
        <authorList>
            <consortium name="DOE Joint Genome Institute"/>
            <person name="Mondo S.J."/>
            <person name="Dannebaum R.O."/>
            <person name="Kuo R.C."/>
            <person name="Labutti K."/>
            <person name="Haridas S."/>
            <person name="Kuo A."/>
            <person name="Salamov A."/>
            <person name="Ahrendt S.R."/>
            <person name="Lipzen A."/>
            <person name="Sullivan W."/>
            <person name="Andreopoulos W.B."/>
            <person name="Clum A."/>
            <person name="Lindquist E."/>
            <person name="Daum C."/>
            <person name="Ramamoorthy G.K."/>
            <person name="Gryganskyi A."/>
            <person name="Culley D."/>
            <person name="Magnuson J.K."/>
            <person name="James T.Y."/>
            <person name="O'Malley M.A."/>
            <person name="Stajich J.E."/>
            <person name="Spatafora J.W."/>
            <person name="Visel A."/>
            <person name="Grigoriev I.V."/>
        </authorList>
    </citation>
    <scope>NUCLEOTIDE SEQUENCE [LARGE SCALE GENOMIC DNA]</scope>
    <source>
        <strain evidence="1 2">NRRL 3301</strain>
    </source>
</reference>
<comment type="caution">
    <text evidence="1">The sequence shown here is derived from an EMBL/GenBank/DDBJ whole genome shotgun (WGS) entry which is preliminary data.</text>
</comment>
<dbReference type="PANTHER" id="PTHR28271">
    <property type="entry name" value="54S RIBOSOMAL PROTEIN L31, MITOCHONDRIAL"/>
    <property type="match status" value="1"/>
</dbReference>
<dbReference type="Proteomes" id="UP000242146">
    <property type="component" value="Unassembled WGS sequence"/>
</dbReference>
<name>A0A1X2GE26_9FUNG</name>
<dbReference type="AlphaFoldDB" id="A0A1X2GE26"/>
<dbReference type="GO" id="GO:0005762">
    <property type="term" value="C:mitochondrial large ribosomal subunit"/>
    <property type="evidence" value="ECO:0007669"/>
    <property type="project" value="TreeGrafter"/>
</dbReference>
<evidence type="ECO:0000313" key="2">
    <source>
        <dbReference type="Proteomes" id="UP000242146"/>
    </source>
</evidence>
<dbReference type="GO" id="GO:0003735">
    <property type="term" value="F:structural constituent of ribosome"/>
    <property type="evidence" value="ECO:0007669"/>
    <property type="project" value="TreeGrafter"/>
</dbReference>
<accession>A0A1X2GE26</accession>
<evidence type="ECO:0000313" key="1">
    <source>
        <dbReference type="EMBL" id="ORX51635.1"/>
    </source>
</evidence>
<gene>
    <name evidence="1" type="ORF">DM01DRAFT_1408587</name>
</gene>
<evidence type="ECO:0008006" key="3">
    <source>
        <dbReference type="Google" id="ProtNLM"/>
    </source>
</evidence>
<proteinExistence type="predicted"/>
<protein>
    <recommendedName>
        <fullName evidence="3">54S ribosomal protein L31, mitochondrial</fullName>
    </recommendedName>
</protein>
<dbReference type="Pfam" id="PF09784">
    <property type="entry name" value="L31"/>
    <property type="match status" value="1"/>
</dbReference>
<dbReference type="OrthoDB" id="2332379at2759"/>
<keyword evidence="2" id="KW-1185">Reference proteome</keyword>
<dbReference type="EMBL" id="MCGT01000020">
    <property type="protein sequence ID" value="ORX51635.1"/>
    <property type="molecule type" value="Genomic_DNA"/>
</dbReference>
<dbReference type="PANTHER" id="PTHR28271:SF1">
    <property type="entry name" value="LARGE RIBOSOMAL SUBUNIT PROTEIN ML60"/>
    <property type="match status" value="1"/>
</dbReference>
<dbReference type="STRING" id="101127.A0A1X2GE26"/>